<dbReference type="Proteomes" id="UP000182841">
    <property type="component" value="Unassembled WGS sequence"/>
</dbReference>
<accession>A0A1H9VMB7</accession>
<name>A0A1H9VMB7_9ACTN</name>
<protein>
    <submittedName>
        <fullName evidence="1">Uncharacterized protein</fullName>
    </submittedName>
</protein>
<sequence length="91" mass="9631">MEFGPSYGAYSYLSGTITLDIPCPTSSDPKATLFLNMGASAAREGDAEGMTRLEEVGGYAARTLAQKVYKCKGADKLPEGPVHIKKGEGTR</sequence>
<proteinExistence type="predicted"/>
<reference evidence="2" key="1">
    <citation type="submission" date="2016-10" db="EMBL/GenBank/DDBJ databases">
        <authorList>
            <person name="Varghese N."/>
            <person name="Submissions S."/>
        </authorList>
    </citation>
    <scope>NUCLEOTIDE SEQUENCE [LARGE SCALE GENOMIC DNA]</scope>
    <source>
        <strain evidence="2">CGMCC 4.6825</strain>
    </source>
</reference>
<evidence type="ECO:0000313" key="1">
    <source>
        <dbReference type="EMBL" id="SES22343.1"/>
    </source>
</evidence>
<evidence type="ECO:0000313" key="2">
    <source>
        <dbReference type="Proteomes" id="UP000182841"/>
    </source>
</evidence>
<organism evidence="1 2">
    <name type="scientific">Streptomyces qinglanensis</name>
    <dbReference type="NCBI Taxonomy" id="943816"/>
    <lineage>
        <taxon>Bacteria</taxon>
        <taxon>Bacillati</taxon>
        <taxon>Actinomycetota</taxon>
        <taxon>Actinomycetes</taxon>
        <taxon>Kitasatosporales</taxon>
        <taxon>Streptomycetaceae</taxon>
        <taxon>Streptomyces</taxon>
    </lineage>
</organism>
<dbReference type="EMBL" id="FOGO01000012">
    <property type="protein sequence ID" value="SES22343.1"/>
    <property type="molecule type" value="Genomic_DNA"/>
</dbReference>
<gene>
    <name evidence="1" type="ORF">SAMN05421870_112123</name>
</gene>
<keyword evidence="2" id="KW-1185">Reference proteome</keyword>
<dbReference type="AlphaFoldDB" id="A0A1H9VMB7"/>